<dbReference type="Proteomes" id="UP001056120">
    <property type="component" value="Linkage Group LG01"/>
</dbReference>
<reference evidence="2" key="1">
    <citation type="journal article" date="2022" name="Mol. Ecol. Resour.">
        <title>The genomes of chicory, endive, great burdock and yacon provide insights into Asteraceae palaeo-polyploidization history and plant inulin production.</title>
        <authorList>
            <person name="Fan W."/>
            <person name="Wang S."/>
            <person name="Wang H."/>
            <person name="Wang A."/>
            <person name="Jiang F."/>
            <person name="Liu H."/>
            <person name="Zhao H."/>
            <person name="Xu D."/>
            <person name="Zhang Y."/>
        </authorList>
    </citation>
    <scope>NUCLEOTIDE SEQUENCE [LARGE SCALE GENOMIC DNA]</scope>
    <source>
        <strain evidence="2">cv. Yunnan</strain>
    </source>
</reference>
<keyword evidence="2" id="KW-1185">Reference proteome</keyword>
<evidence type="ECO:0000313" key="2">
    <source>
        <dbReference type="Proteomes" id="UP001056120"/>
    </source>
</evidence>
<accession>A0ACB9KBP2</accession>
<comment type="caution">
    <text evidence="1">The sequence shown here is derived from an EMBL/GenBank/DDBJ whole genome shotgun (WGS) entry which is preliminary data.</text>
</comment>
<proteinExistence type="predicted"/>
<evidence type="ECO:0000313" key="1">
    <source>
        <dbReference type="EMBL" id="KAI3829677.1"/>
    </source>
</evidence>
<name>A0ACB9KBP2_9ASTR</name>
<protein>
    <submittedName>
        <fullName evidence="1">Uncharacterized protein</fullName>
    </submittedName>
</protein>
<gene>
    <name evidence="1" type="ORF">L1987_03805</name>
</gene>
<dbReference type="EMBL" id="CM042018">
    <property type="protein sequence ID" value="KAI3829677.1"/>
    <property type="molecule type" value="Genomic_DNA"/>
</dbReference>
<organism evidence="1 2">
    <name type="scientific">Smallanthus sonchifolius</name>
    <dbReference type="NCBI Taxonomy" id="185202"/>
    <lineage>
        <taxon>Eukaryota</taxon>
        <taxon>Viridiplantae</taxon>
        <taxon>Streptophyta</taxon>
        <taxon>Embryophyta</taxon>
        <taxon>Tracheophyta</taxon>
        <taxon>Spermatophyta</taxon>
        <taxon>Magnoliopsida</taxon>
        <taxon>eudicotyledons</taxon>
        <taxon>Gunneridae</taxon>
        <taxon>Pentapetalae</taxon>
        <taxon>asterids</taxon>
        <taxon>campanulids</taxon>
        <taxon>Asterales</taxon>
        <taxon>Asteraceae</taxon>
        <taxon>Asteroideae</taxon>
        <taxon>Heliantheae alliance</taxon>
        <taxon>Millerieae</taxon>
        <taxon>Smallanthus</taxon>
    </lineage>
</organism>
<reference evidence="1 2" key="2">
    <citation type="journal article" date="2022" name="Mol. Ecol. Resour.">
        <title>The genomes of chicory, endive, great burdock and yacon provide insights into Asteraceae paleo-polyploidization history and plant inulin production.</title>
        <authorList>
            <person name="Fan W."/>
            <person name="Wang S."/>
            <person name="Wang H."/>
            <person name="Wang A."/>
            <person name="Jiang F."/>
            <person name="Liu H."/>
            <person name="Zhao H."/>
            <person name="Xu D."/>
            <person name="Zhang Y."/>
        </authorList>
    </citation>
    <scope>NUCLEOTIDE SEQUENCE [LARGE SCALE GENOMIC DNA]</scope>
    <source>
        <strain evidence="2">cv. Yunnan</strain>
        <tissue evidence="1">Leaves</tissue>
    </source>
</reference>
<sequence length="72" mass="8229">MLVLDVDMHEMYQLSLICQLSYHDSDLLHHPIFYSSVTSLDQADTIQSLSSPFDSEQSTKIFHISLLNKTSL</sequence>